<gene>
    <name evidence="2" type="ORF">BDA99DRAFT_463281</name>
</gene>
<protein>
    <submittedName>
        <fullName evidence="2">Uncharacterized protein</fullName>
    </submittedName>
</protein>
<evidence type="ECO:0000313" key="2">
    <source>
        <dbReference type="EMBL" id="KAI9264315.1"/>
    </source>
</evidence>
<evidence type="ECO:0000256" key="1">
    <source>
        <dbReference type="SAM" id="MobiDB-lite"/>
    </source>
</evidence>
<dbReference type="Proteomes" id="UP001209540">
    <property type="component" value="Unassembled WGS sequence"/>
</dbReference>
<organism evidence="2 3">
    <name type="scientific">Phascolomyces articulosus</name>
    <dbReference type="NCBI Taxonomy" id="60185"/>
    <lineage>
        <taxon>Eukaryota</taxon>
        <taxon>Fungi</taxon>
        <taxon>Fungi incertae sedis</taxon>
        <taxon>Mucoromycota</taxon>
        <taxon>Mucoromycotina</taxon>
        <taxon>Mucoromycetes</taxon>
        <taxon>Mucorales</taxon>
        <taxon>Lichtheimiaceae</taxon>
        <taxon>Phascolomyces</taxon>
    </lineage>
</organism>
<keyword evidence="3" id="KW-1185">Reference proteome</keyword>
<feature type="compositionally biased region" description="Basic and acidic residues" evidence="1">
    <location>
        <begin position="10"/>
        <end position="19"/>
    </location>
</feature>
<feature type="compositionally biased region" description="Acidic residues" evidence="1">
    <location>
        <begin position="20"/>
        <end position="33"/>
    </location>
</feature>
<dbReference type="EMBL" id="JAIXMP010000012">
    <property type="protein sequence ID" value="KAI9264315.1"/>
    <property type="molecule type" value="Genomic_DNA"/>
</dbReference>
<feature type="region of interest" description="Disordered" evidence="1">
    <location>
        <begin position="1"/>
        <end position="42"/>
    </location>
</feature>
<proteinExistence type="predicted"/>
<reference evidence="2" key="2">
    <citation type="submission" date="2023-02" db="EMBL/GenBank/DDBJ databases">
        <authorList>
            <consortium name="DOE Joint Genome Institute"/>
            <person name="Mondo S.J."/>
            <person name="Chang Y."/>
            <person name="Wang Y."/>
            <person name="Ahrendt S."/>
            <person name="Andreopoulos W."/>
            <person name="Barry K."/>
            <person name="Beard J."/>
            <person name="Benny G.L."/>
            <person name="Blankenship S."/>
            <person name="Bonito G."/>
            <person name="Cuomo C."/>
            <person name="Desiro A."/>
            <person name="Gervers K.A."/>
            <person name="Hundley H."/>
            <person name="Kuo A."/>
            <person name="LaButti K."/>
            <person name="Lang B.F."/>
            <person name="Lipzen A."/>
            <person name="O'Donnell K."/>
            <person name="Pangilinan J."/>
            <person name="Reynolds N."/>
            <person name="Sandor L."/>
            <person name="Smith M.W."/>
            <person name="Tsang A."/>
            <person name="Grigoriev I.V."/>
            <person name="Stajich J.E."/>
            <person name="Spatafora J.W."/>
        </authorList>
    </citation>
    <scope>NUCLEOTIDE SEQUENCE</scope>
    <source>
        <strain evidence="2">RSA 2281</strain>
    </source>
</reference>
<accession>A0AAD5K162</accession>
<reference evidence="2" key="1">
    <citation type="journal article" date="2022" name="IScience">
        <title>Evolution of zygomycete secretomes and the origins of terrestrial fungal ecologies.</title>
        <authorList>
            <person name="Chang Y."/>
            <person name="Wang Y."/>
            <person name="Mondo S."/>
            <person name="Ahrendt S."/>
            <person name="Andreopoulos W."/>
            <person name="Barry K."/>
            <person name="Beard J."/>
            <person name="Benny G.L."/>
            <person name="Blankenship S."/>
            <person name="Bonito G."/>
            <person name="Cuomo C."/>
            <person name="Desiro A."/>
            <person name="Gervers K.A."/>
            <person name="Hundley H."/>
            <person name="Kuo A."/>
            <person name="LaButti K."/>
            <person name="Lang B.F."/>
            <person name="Lipzen A."/>
            <person name="O'Donnell K."/>
            <person name="Pangilinan J."/>
            <person name="Reynolds N."/>
            <person name="Sandor L."/>
            <person name="Smith M.E."/>
            <person name="Tsang A."/>
            <person name="Grigoriev I.V."/>
            <person name="Stajich J.E."/>
            <person name="Spatafora J.W."/>
        </authorList>
    </citation>
    <scope>NUCLEOTIDE SEQUENCE</scope>
    <source>
        <strain evidence="2">RSA 2281</strain>
    </source>
</reference>
<dbReference type="AlphaFoldDB" id="A0AAD5K162"/>
<name>A0AAD5K162_9FUNG</name>
<sequence>MDPTNKKQKTTTDENAHPENDDDDKDEQYDELSDGSASSIDSTMEREVEWSFWDSCRDILMSAEMNLEINQFSPHKHGVIVCGDKLLQTEENAIDPAVYTLVVKHMNSGNDFSIDRSVTFAEVEEYFTAVFGAEKSNMVDCARNPVPATDPKKRNFIADMTLSIFRDIYDSESNLKHSESMVNSTCLHPAIRFACQAVTKGKLLFYPGEERLNAMNMVLGDDTVIYRGDAIVRMRGALELEVLLLETSNALGACTESKKAFDFYKALYGGVAMLKSIANQFKYGDIKLFKRIKVYFLHASKEEVRLWSVQYVSRHIYVVCREDTAKMPYDYNDLPSDITYFIHFFWVLKLRLENTISSIESLITDHEKKKKNDIYGTLSASENLEIIVEPIPIRLTERVHINKVPNHPDSFS</sequence>
<comment type="caution">
    <text evidence="2">The sequence shown here is derived from an EMBL/GenBank/DDBJ whole genome shotgun (WGS) entry which is preliminary data.</text>
</comment>
<evidence type="ECO:0000313" key="3">
    <source>
        <dbReference type="Proteomes" id="UP001209540"/>
    </source>
</evidence>